<gene>
    <name evidence="2" type="ORF">K460DRAFT_417157</name>
</gene>
<dbReference type="GO" id="GO:0000981">
    <property type="term" value="F:DNA-binding transcription factor activity, RNA polymerase II-specific"/>
    <property type="evidence" value="ECO:0007669"/>
    <property type="project" value="InterPro"/>
</dbReference>
<comment type="caution">
    <text evidence="2">The sequence shown here is derived from an EMBL/GenBank/DDBJ whole genome shotgun (WGS) entry which is preliminary data.</text>
</comment>
<protein>
    <submittedName>
        <fullName evidence="2">Uncharacterized protein</fullName>
    </submittedName>
</protein>
<organism evidence="2 3">
    <name type="scientific">Cucurbitaria berberidis CBS 394.84</name>
    <dbReference type="NCBI Taxonomy" id="1168544"/>
    <lineage>
        <taxon>Eukaryota</taxon>
        <taxon>Fungi</taxon>
        <taxon>Dikarya</taxon>
        <taxon>Ascomycota</taxon>
        <taxon>Pezizomycotina</taxon>
        <taxon>Dothideomycetes</taxon>
        <taxon>Pleosporomycetidae</taxon>
        <taxon>Pleosporales</taxon>
        <taxon>Pleosporineae</taxon>
        <taxon>Cucurbitariaceae</taxon>
        <taxon>Cucurbitaria</taxon>
    </lineage>
</organism>
<dbReference type="EMBL" id="ML976616">
    <property type="protein sequence ID" value="KAF1845984.1"/>
    <property type="molecule type" value="Genomic_DNA"/>
</dbReference>
<evidence type="ECO:0000313" key="2">
    <source>
        <dbReference type="EMBL" id="KAF1845984.1"/>
    </source>
</evidence>
<reference evidence="2" key="1">
    <citation type="submission" date="2020-01" db="EMBL/GenBank/DDBJ databases">
        <authorList>
            <consortium name="DOE Joint Genome Institute"/>
            <person name="Haridas S."/>
            <person name="Albert R."/>
            <person name="Binder M."/>
            <person name="Bloem J."/>
            <person name="Labutti K."/>
            <person name="Salamov A."/>
            <person name="Andreopoulos B."/>
            <person name="Baker S.E."/>
            <person name="Barry K."/>
            <person name="Bills G."/>
            <person name="Bluhm B.H."/>
            <person name="Cannon C."/>
            <person name="Castanera R."/>
            <person name="Culley D.E."/>
            <person name="Daum C."/>
            <person name="Ezra D."/>
            <person name="Gonzalez J.B."/>
            <person name="Henrissat B."/>
            <person name="Kuo A."/>
            <person name="Liang C."/>
            <person name="Lipzen A."/>
            <person name="Lutzoni F."/>
            <person name="Magnuson J."/>
            <person name="Mondo S."/>
            <person name="Nolan M."/>
            <person name="Ohm R."/>
            <person name="Pangilinan J."/>
            <person name="Park H.-J."/>
            <person name="Ramirez L."/>
            <person name="Alfaro M."/>
            <person name="Sun H."/>
            <person name="Tritt A."/>
            <person name="Yoshinaga Y."/>
            <person name="Zwiers L.-H."/>
            <person name="Turgeon B.G."/>
            <person name="Goodwin S.B."/>
            <person name="Spatafora J.W."/>
            <person name="Crous P.W."/>
            <person name="Grigoriev I.V."/>
        </authorList>
    </citation>
    <scope>NUCLEOTIDE SEQUENCE</scope>
    <source>
        <strain evidence="2">CBS 394.84</strain>
    </source>
</reference>
<dbReference type="InterPro" id="IPR036864">
    <property type="entry name" value="Zn2-C6_fun-type_DNA-bd_sf"/>
</dbReference>
<evidence type="ECO:0000256" key="1">
    <source>
        <dbReference type="SAM" id="MobiDB-lite"/>
    </source>
</evidence>
<dbReference type="GO" id="GO:0008270">
    <property type="term" value="F:zinc ion binding"/>
    <property type="evidence" value="ECO:0007669"/>
    <property type="project" value="InterPro"/>
</dbReference>
<sequence length="293" mass="32969">MDPNFDPDSYVHKGGQKRLDNQLRELEANSPDTGYISIIRTLHIQLLDLSGKRMEAEHKYSLAAHAHSFRERSLNQQVNKLQGYCSTFAADRNSLLEENLNLKGELAKTNHKRKTQDDSLKALYGVAADLLQEVDELKSTIALTKSAAQDSTINAREATSRKRKESDKTLISPVDTDLNPLHPLAATTVFPEPAKKKLKEFHPSPTNVQNVVLCTQCYAHGLKCDHGSPCQYCIKSKKACKRKKCSTYEAGENQCTNRHCFLAHPEDGYKNATQMPKARRERGLPPLGRISRW</sequence>
<dbReference type="Gene3D" id="4.10.240.10">
    <property type="entry name" value="Zn(2)-C6 fungal-type DNA-binding domain"/>
    <property type="match status" value="1"/>
</dbReference>
<dbReference type="OrthoDB" id="3777260at2759"/>
<dbReference type="RefSeq" id="XP_040788547.1">
    <property type="nucleotide sequence ID" value="XM_040937857.1"/>
</dbReference>
<dbReference type="GeneID" id="63855107"/>
<dbReference type="AlphaFoldDB" id="A0A9P4GIA8"/>
<name>A0A9P4GIA8_9PLEO</name>
<dbReference type="Proteomes" id="UP000800039">
    <property type="component" value="Unassembled WGS sequence"/>
</dbReference>
<proteinExistence type="predicted"/>
<accession>A0A9P4GIA8</accession>
<evidence type="ECO:0000313" key="3">
    <source>
        <dbReference type="Proteomes" id="UP000800039"/>
    </source>
</evidence>
<feature type="region of interest" description="Disordered" evidence="1">
    <location>
        <begin position="274"/>
        <end position="293"/>
    </location>
</feature>
<feature type="region of interest" description="Disordered" evidence="1">
    <location>
        <begin position="152"/>
        <end position="176"/>
    </location>
</feature>
<keyword evidence="3" id="KW-1185">Reference proteome</keyword>
<feature type="compositionally biased region" description="Basic and acidic residues" evidence="1">
    <location>
        <begin position="158"/>
        <end position="168"/>
    </location>
</feature>